<organism evidence="2 3">
    <name type="scientific">Brevundimonas variabilis</name>
    <dbReference type="NCBI Taxonomy" id="74312"/>
    <lineage>
        <taxon>Bacteria</taxon>
        <taxon>Pseudomonadati</taxon>
        <taxon>Pseudomonadota</taxon>
        <taxon>Alphaproteobacteria</taxon>
        <taxon>Caulobacterales</taxon>
        <taxon>Caulobacteraceae</taxon>
        <taxon>Brevundimonas</taxon>
    </lineage>
</organism>
<dbReference type="RefSeq" id="WP_183213315.1">
    <property type="nucleotide sequence ID" value="NZ_JACHOR010000003.1"/>
</dbReference>
<evidence type="ECO:0000313" key="3">
    <source>
        <dbReference type="Proteomes" id="UP000545037"/>
    </source>
</evidence>
<dbReference type="AlphaFoldDB" id="A0A7W9FEH3"/>
<dbReference type="GO" id="GO:0016757">
    <property type="term" value="F:glycosyltransferase activity"/>
    <property type="evidence" value="ECO:0007669"/>
    <property type="project" value="UniProtKB-KW"/>
</dbReference>
<gene>
    <name evidence="2" type="ORF">GGR13_001941</name>
</gene>
<proteinExistence type="predicted"/>
<dbReference type="InterPro" id="IPR050834">
    <property type="entry name" value="Glycosyltransf_2"/>
</dbReference>
<dbReference type="InterPro" id="IPR029044">
    <property type="entry name" value="Nucleotide-diphossugar_trans"/>
</dbReference>
<dbReference type="Proteomes" id="UP000545037">
    <property type="component" value="Unassembled WGS sequence"/>
</dbReference>
<evidence type="ECO:0000259" key="1">
    <source>
        <dbReference type="Pfam" id="PF00535"/>
    </source>
</evidence>
<protein>
    <submittedName>
        <fullName evidence="2">Succinoglycan biosynthesis protein ExoO</fullName>
        <ecNumber evidence="2">2.4.-.-</ecNumber>
    </submittedName>
</protein>
<dbReference type="SUPFAM" id="SSF53448">
    <property type="entry name" value="Nucleotide-diphospho-sugar transferases"/>
    <property type="match status" value="1"/>
</dbReference>
<dbReference type="PANTHER" id="PTHR43685:SF2">
    <property type="entry name" value="GLYCOSYLTRANSFERASE 2-LIKE DOMAIN-CONTAINING PROTEIN"/>
    <property type="match status" value="1"/>
</dbReference>
<dbReference type="EC" id="2.4.-.-" evidence="2"/>
<dbReference type="InterPro" id="IPR001173">
    <property type="entry name" value="Glyco_trans_2-like"/>
</dbReference>
<keyword evidence="2" id="KW-0328">Glycosyltransferase</keyword>
<sequence length="307" mass="33629">MSPLVSVIMPARNVERYIDTAITSVRGQSLGSFELIVIDDGSSDQTARIVERHCAKDSRVRLISGKGRGPGAARNLGFACATGRWLAVVDSDDEILPDRLATLVDAAANKAHLVADNLVAFYDDGRTPHAWLNGSSWEQAHVISLKAFLLAGIEGDATDQPGYLKPLFDRLWLEQQGLRYDESLTIGEDYDLVARALAQGAIYQFIPEAAYRYRRHSASTSHRITPAQLEAMIGGFERLRTSLSENEASALDRRVSSLVLDQRFLGIVEDTKAGSVLTLFKAFQDPGLRSRLFRAAAGGLARRLRGS</sequence>
<reference evidence="2 3" key="1">
    <citation type="submission" date="2020-08" db="EMBL/GenBank/DDBJ databases">
        <title>Genomic Encyclopedia of Type Strains, Phase IV (KMG-IV): sequencing the most valuable type-strain genomes for metagenomic binning, comparative biology and taxonomic classification.</title>
        <authorList>
            <person name="Goeker M."/>
        </authorList>
    </citation>
    <scope>NUCLEOTIDE SEQUENCE [LARGE SCALE GENOMIC DNA]</scope>
    <source>
        <strain evidence="2 3">DSM 4737</strain>
    </source>
</reference>
<keyword evidence="2" id="KW-0808">Transferase</keyword>
<evidence type="ECO:0000313" key="2">
    <source>
        <dbReference type="EMBL" id="MBB5746337.1"/>
    </source>
</evidence>
<accession>A0A7W9FEH3</accession>
<dbReference type="EMBL" id="JACHOR010000003">
    <property type="protein sequence ID" value="MBB5746337.1"/>
    <property type="molecule type" value="Genomic_DNA"/>
</dbReference>
<feature type="domain" description="Glycosyltransferase 2-like" evidence="1">
    <location>
        <begin position="6"/>
        <end position="127"/>
    </location>
</feature>
<dbReference type="PANTHER" id="PTHR43685">
    <property type="entry name" value="GLYCOSYLTRANSFERASE"/>
    <property type="match status" value="1"/>
</dbReference>
<name>A0A7W9FEH3_9CAUL</name>
<dbReference type="Pfam" id="PF00535">
    <property type="entry name" value="Glycos_transf_2"/>
    <property type="match status" value="1"/>
</dbReference>
<keyword evidence="3" id="KW-1185">Reference proteome</keyword>
<comment type="caution">
    <text evidence="2">The sequence shown here is derived from an EMBL/GenBank/DDBJ whole genome shotgun (WGS) entry which is preliminary data.</text>
</comment>
<dbReference type="Gene3D" id="3.90.550.10">
    <property type="entry name" value="Spore Coat Polysaccharide Biosynthesis Protein SpsA, Chain A"/>
    <property type="match status" value="1"/>
</dbReference>